<dbReference type="InterPro" id="IPR001623">
    <property type="entry name" value="DnaJ_domain"/>
</dbReference>
<dbReference type="SUPFAM" id="SSF46565">
    <property type="entry name" value="Chaperone J-domain"/>
    <property type="match status" value="1"/>
</dbReference>
<feature type="region of interest" description="Disordered" evidence="1">
    <location>
        <begin position="44"/>
        <end position="63"/>
    </location>
</feature>
<dbReference type="PANTHER" id="PTHR46816:SF1">
    <property type="entry name" value="TETRATRICOPEPTIDE REPEAT (TPR)-LIKE SUPERFAMILY PROTEIN"/>
    <property type="match status" value="1"/>
</dbReference>
<dbReference type="InterPro" id="IPR019734">
    <property type="entry name" value="TPR_rpt"/>
</dbReference>
<dbReference type="SMART" id="SM00028">
    <property type="entry name" value="TPR"/>
    <property type="match status" value="2"/>
</dbReference>
<dbReference type="STRING" id="52838.A0A4S8J1S6"/>
<evidence type="ECO:0008006" key="4">
    <source>
        <dbReference type="Google" id="ProtNLM"/>
    </source>
</evidence>
<dbReference type="EMBL" id="PYDT01000007">
    <property type="protein sequence ID" value="THU55277.1"/>
    <property type="molecule type" value="Genomic_DNA"/>
</dbReference>
<keyword evidence="3" id="KW-1185">Reference proteome</keyword>
<gene>
    <name evidence="2" type="ORF">C4D60_Mb11t04870</name>
</gene>
<dbReference type="SUPFAM" id="SSF48452">
    <property type="entry name" value="TPR-like"/>
    <property type="match status" value="1"/>
</dbReference>
<feature type="compositionally biased region" description="Basic and acidic residues" evidence="1">
    <location>
        <begin position="273"/>
        <end position="289"/>
    </location>
</feature>
<evidence type="ECO:0000313" key="3">
    <source>
        <dbReference type="Proteomes" id="UP000317650"/>
    </source>
</evidence>
<protein>
    <recommendedName>
        <fullName evidence="4">J domain-containing protein</fullName>
    </recommendedName>
</protein>
<dbReference type="CDD" id="cd06257">
    <property type="entry name" value="DnaJ"/>
    <property type="match status" value="1"/>
</dbReference>
<evidence type="ECO:0000256" key="1">
    <source>
        <dbReference type="SAM" id="MobiDB-lite"/>
    </source>
</evidence>
<feature type="region of interest" description="Disordered" evidence="1">
    <location>
        <begin position="245"/>
        <end position="289"/>
    </location>
</feature>
<organism evidence="2 3">
    <name type="scientific">Musa balbisiana</name>
    <name type="common">Banana</name>
    <dbReference type="NCBI Taxonomy" id="52838"/>
    <lineage>
        <taxon>Eukaryota</taxon>
        <taxon>Viridiplantae</taxon>
        <taxon>Streptophyta</taxon>
        <taxon>Embryophyta</taxon>
        <taxon>Tracheophyta</taxon>
        <taxon>Spermatophyta</taxon>
        <taxon>Magnoliopsida</taxon>
        <taxon>Liliopsida</taxon>
        <taxon>Zingiberales</taxon>
        <taxon>Musaceae</taxon>
        <taxon>Musa</taxon>
    </lineage>
</organism>
<accession>A0A4S8J1S6</accession>
<feature type="compositionally biased region" description="Low complexity" evidence="1">
    <location>
        <begin position="253"/>
        <end position="262"/>
    </location>
</feature>
<sequence length="712" mass="76866">MKPVTVVSLRPVRITRLPLSIALLLYSIRPGARERGGIFASDASEDVDGSRLSPKGKGVGEGERQSKLAIFSLPRPCSGLNGHLIPLSSPLISPLGSHRRKLRSFGCFGWESGEGDALGTMAASSPCLAAERKHWWLSNRKVGVAAPPWCISWSWRSVSFLPFRFFGRWCSVSVVDKNLREARALITTQEQSNVSTAVGLLDAALALSPRLEAALELKARSLLFLRRFREVADMLQDYIPSYKGGGGGGGDDGSTSSLGAGDHSLTASSAPLPRERANLLSPGRERSDGDRSFRCFSVSDLKRRLLAGLSRSSYRESEWRYLVLGHACCHLGMMEDAMVLLQTSRRLASAASRRESVCWSDDSFGLSAGEDGCSAAPPFSDSESASQLLAHVKLILRRRAAAVAALDARLPAEAVRHFTKVLDTRRGLPGSFAAGCLVGRAAAYRATGRLADAIADCNRALAVDPSIPALRARADLLEAVGALPDCLHDLEHLKLLYDAILRDRKLPGPPWRPHHDIRYGDIAANLHTLAARIQKLRGRIAAGEGNNVDYYSLIGVPKGCSRPELERAHLLLTLKHKPEKAVGFVDRLEFADDHRDLDAIRDQARMSASILYRMMQKGYASIMAAVMEAEATEKQRAKVAAANAAIQASTVKTAETANAARKECVLGSDKAAVAASAAAAAMLQSVFCRDMAVVGSMLSHRAMPVKYEALSC</sequence>
<dbReference type="InterPro" id="IPR011990">
    <property type="entry name" value="TPR-like_helical_dom_sf"/>
</dbReference>
<dbReference type="Proteomes" id="UP000317650">
    <property type="component" value="Chromosome 11"/>
</dbReference>
<dbReference type="Gene3D" id="1.25.40.10">
    <property type="entry name" value="Tetratricopeptide repeat domain"/>
    <property type="match status" value="1"/>
</dbReference>
<dbReference type="AlphaFoldDB" id="A0A4S8J1S6"/>
<proteinExistence type="predicted"/>
<dbReference type="GO" id="GO:0005783">
    <property type="term" value="C:endoplasmic reticulum"/>
    <property type="evidence" value="ECO:0007669"/>
    <property type="project" value="UniProtKB-ARBA"/>
</dbReference>
<dbReference type="InterPro" id="IPR036869">
    <property type="entry name" value="J_dom_sf"/>
</dbReference>
<evidence type="ECO:0000313" key="2">
    <source>
        <dbReference type="EMBL" id="THU55277.1"/>
    </source>
</evidence>
<comment type="caution">
    <text evidence="2">The sequence shown here is derived from an EMBL/GenBank/DDBJ whole genome shotgun (WGS) entry which is preliminary data.</text>
</comment>
<reference evidence="2 3" key="1">
    <citation type="journal article" date="2019" name="Nat. Plants">
        <title>Genome sequencing of Musa balbisiana reveals subgenome evolution and function divergence in polyploid bananas.</title>
        <authorList>
            <person name="Yao X."/>
        </authorList>
    </citation>
    <scope>NUCLEOTIDE SEQUENCE [LARGE SCALE GENOMIC DNA]</scope>
    <source>
        <strain evidence="3">cv. DH-PKW</strain>
        <tissue evidence="2">Leaves</tissue>
    </source>
</reference>
<dbReference type="PANTHER" id="PTHR46816">
    <property type="entry name" value="OS01G0273500 PROTEIN"/>
    <property type="match status" value="1"/>
</dbReference>
<name>A0A4S8J1S6_MUSBA</name>